<dbReference type="InterPro" id="IPR013249">
    <property type="entry name" value="RNA_pol_sigma70_r4_t2"/>
</dbReference>
<evidence type="ECO:0000259" key="6">
    <source>
        <dbReference type="Pfam" id="PF08281"/>
    </source>
</evidence>
<dbReference type="InterPro" id="IPR013325">
    <property type="entry name" value="RNA_pol_sigma_r2"/>
</dbReference>
<dbReference type="Gene3D" id="1.10.10.10">
    <property type="entry name" value="Winged helix-like DNA-binding domain superfamily/Winged helix DNA-binding domain"/>
    <property type="match status" value="1"/>
</dbReference>
<dbReference type="SUPFAM" id="SSF88659">
    <property type="entry name" value="Sigma3 and sigma4 domains of RNA polymerase sigma factors"/>
    <property type="match status" value="1"/>
</dbReference>
<keyword evidence="4" id="KW-0804">Transcription</keyword>
<feature type="domain" description="RNA polymerase sigma-70 region 2" evidence="5">
    <location>
        <begin position="80"/>
        <end position="145"/>
    </location>
</feature>
<comment type="similarity">
    <text evidence="1">Belongs to the sigma-70 factor family. ECF subfamily.</text>
</comment>
<dbReference type="EMBL" id="BAAANJ010000006">
    <property type="protein sequence ID" value="GAA1810129.1"/>
    <property type="molecule type" value="Genomic_DNA"/>
</dbReference>
<evidence type="ECO:0000313" key="7">
    <source>
        <dbReference type="EMBL" id="GAA1810129.1"/>
    </source>
</evidence>
<comment type="caution">
    <text evidence="7">The sequence shown here is derived from an EMBL/GenBank/DDBJ whole genome shotgun (WGS) entry which is preliminary data.</text>
</comment>
<dbReference type="PANTHER" id="PTHR43133:SF66">
    <property type="entry name" value="ECF RNA POLYMERASE SIGMA FACTOR SIGK"/>
    <property type="match status" value="1"/>
</dbReference>
<proteinExistence type="inferred from homology"/>
<dbReference type="Pfam" id="PF04542">
    <property type="entry name" value="Sigma70_r2"/>
    <property type="match status" value="1"/>
</dbReference>
<evidence type="ECO:0000256" key="4">
    <source>
        <dbReference type="ARBA" id="ARBA00023163"/>
    </source>
</evidence>
<sequence length="237" mass="26096">MRRATRSNRGTRPIERGVGVESLIDPRKQDPVLTLALDSDMLGVVVDGGGTPAPAPAPTPDELLARVGIGDREAFAALYDVTAARVFGLVRRLVVDPAQAEEVTQDVYLEIWQTAPRFDAGRGSALSWMFTLAHRRAVDRIRAAQAAHDRDLRIGARDLDVPVDTVAETVEVRVEHERVHEALADLTQLQRECVTLAYYEGLTQREISERLEGPLGTVKTRLRDGMIRLRSALGVTT</sequence>
<dbReference type="NCBIfam" id="TIGR02937">
    <property type="entry name" value="sigma70-ECF"/>
    <property type="match status" value="1"/>
</dbReference>
<organism evidence="7 8">
    <name type="scientific">Agromyces neolithicus</name>
    <dbReference type="NCBI Taxonomy" id="269420"/>
    <lineage>
        <taxon>Bacteria</taxon>
        <taxon>Bacillati</taxon>
        <taxon>Actinomycetota</taxon>
        <taxon>Actinomycetes</taxon>
        <taxon>Micrococcales</taxon>
        <taxon>Microbacteriaceae</taxon>
        <taxon>Agromyces</taxon>
    </lineage>
</organism>
<name>A0ABN2M5G2_9MICO</name>
<feature type="domain" description="RNA polymerase sigma factor 70 region 4 type 2" evidence="6">
    <location>
        <begin position="177"/>
        <end position="228"/>
    </location>
</feature>
<dbReference type="Proteomes" id="UP001500002">
    <property type="component" value="Unassembled WGS sequence"/>
</dbReference>
<dbReference type="Pfam" id="PF08281">
    <property type="entry name" value="Sigma70_r4_2"/>
    <property type="match status" value="1"/>
</dbReference>
<dbReference type="NCBIfam" id="NF007228">
    <property type="entry name" value="PRK09646.1"/>
    <property type="match status" value="1"/>
</dbReference>
<dbReference type="InterPro" id="IPR039425">
    <property type="entry name" value="RNA_pol_sigma-70-like"/>
</dbReference>
<keyword evidence="3" id="KW-0731">Sigma factor</keyword>
<dbReference type="Gene3D" id="1.10.1740.10">
    <property type="match status" value="1"/>
</dbReference>
<gene>
    <name evidence="7" type="primary">sigK</name>
    <name evidence="7" type="ORF">GCM10009749_18450</name>
</gene>
<dbReference type="InterPro" id="IPR013324">
    <property type="entry name" value="RNA_pol_sigma_r3/r4-like"/>
</dbReference>
<keyword evidence="8" id="KW-1185">Reference proteome</keyword>
<evidence type="ECO:0000313" key="8">
    <source>
        <dbReference type="Proteomes" id="UP001500002"/>
    </source>
</evidence>
<evidence type="ECO:0000256" key="2">
    <source>
        <dbReference type="ARBA" id="ARBA00023015"/>
    </source>
</evidence>
<evidence type="ECO:0000256" key="1">
    <source>
        <dbReference type="ARBA" id="ARBA00010641"/>
    </source>
</evidence>
<keyword evidence="2" id="KW-0805">Transcription regulation</keyword>
<evidence type="ECO:0000256" key="3">
    <source>
        <dbReference type="ARBA" id="ARBA00023082"/>
    </source>
</evidence>
<dbReference type="PANTHER" id="PTHR43133">
    <property type="entry name" value="RNA POLYMERASE ECF-TYPE SIGMA FACTO"/>
    <property type="match status" value="1"/>
</dbReference>
<dbReference type="InterPro" id="IPR014284">
    <property type="entry name" value="RNA_pol_sigma-70_dom"/>
</dbReference>
<protein>
    <submittedName>
        <fullName evidence="7">ECF RNA polymerase sigma factor SigK</fullName>
    </submittedName>
</protein>
<dbReference type="InterPro" id="IPR036388">
    <property type="entry name" value="WH-like_DNA-bd_sf"/>
</dbReference>
<evidence type="ECO:0000259" key="5">
    <source>
        <dbReference type="Pfam" id="PF04542"/>
    </source>
</evidence>
<dbReference type="CDD" id="cd06171">
    <property type="entry name" value="Sigma70_r4"/>
    <property type="match status" value="1"/>
</dbReference>
<reference evidence="7 8" key="1">
    <citation type="journal article" date="2019" name="Int. J. Syst. Evol. Microbiol.">
        <title>The Global Catalogue of Microorganisms (GCM) 10K type strain sequencing project: providing services to taxonomists for standard genome sequencing and annotation.</title>
        <authorList>
            <consortium name="The Broad Institute Genomics Platform"/>
            <consortium name="The Broad Institute Genome Sequencing Center for Infectious Disease"/>
            <person name="Wu L."/>
            <person name="Ma J."/>
        </authorList>
    </citation>
    <scope>NUCLEOTIDE SEQUENCE [LARGE SCALE GENOMIC DNA]</scope>
    <source>
        <strain evidence="7 8">JCM 14322</strain>
    </source>
</reference>
<dbReference type="InterPro" id="IPR007627">
    <property type="entry name" value="RNA_pol_sigma70_r2"/>
</dbReference>
<dbReference type="SUPFAM" id="SSF88946">
    <property type="entry name" value="Sigma2 domain of RNA polymerase sigma factors"/>
    <property type="match status" value="1"/>
</dbReference>
<accession>A0ABN2M5G2</accession>